<gene>
    <name evidence="2" type="ORF">EHS13_09725</name>
</gene>
<accession>A0A6B8RHX6</accession>
<dbReference type="PANTHER" id="PTHR38792:SF3">
    <property type="entry name" value="BNR_ASP-BOX REPEAT DOMAIN PROTEIN (AFU_ORTHOLOGUE AFUA_7G06430)-RELATED"/>
    <property type="match status" value="1"/>
</dbReference>
<dbReference type="Pfam" id="PF14200">
    <property type="entry name" value="RicinB_lectin_2"/>
    <property type="match status" value="2"/>
</dbReference>
<evidence type="ECO:0000313" key="2">
    <source>
        <dbReference type="EMBL" id="QGQ95143.1"/>
    </source>
</evidence>
<dbReference type="PROSITE" id="PS50231">
    <property type="entry name" value="RICIN_B_LECTIN"/>
    <property type="match status" value="1"/>
</dbReference>
<name>A0A6B8RHX6_9BACL</name>
<dbReference type="PROSITE" id="PS51257">
    <property type="entry name" value="PROKAR_LIPOPROTEIN"/>
    <property type="match status" value="1"/>
</dbReference>
<feature type="domain" description="Ricin B lectin" evidence="1">
    <location>
        <begin position="367"/>
        <end position="439"/>
    </location>
</feature>
<dbReference type="PANTHER" id="PTHR38792">
    <property type="entry name" value="BNR/ASP-BOX REPEAT DOMAIN PROTEIN (AFU_ORTHOLOGUE AFUA_7G06430)-RELATED"/>
    <property type="match status" value="1"/>
</dbReference>
<evidence type="ECO:0000313" key="3">
    <source>
        <dbReference type="Proteomes" id="UP000426246"/>
    </source>
</evidence>
<organism evidence="2 3">
    <name type="scientific">Paenibacillus psychroresistens</name>
    <dbReference type="NCBI Taxonomy" id="1778678"/>
    <lineage>
        <taxon>Bacteria</taxon>
        <taxon>Bacillati</taxon>
        <taxon>Bacillota</taxon>
        <taxon>Bacilli</taxon>
        <taxon>Bacillales</taxon>
        <taxon>Paenibacillaceae</taxon>
        <taxon>Paenibacillus</taxon>
    </lineage>
</organism>
<dbReference type="KEGG" id="ppsc:EHS13_09725"/>
<dbReference type="InterPro" id="IPR035992">
    <property type="entry name" value="Ricin_B-like_lectins"/>
</dbReference>
<protein>
    <recommendedName>
        <fullName evidence="1">Ricin B lectin domain-containing protein</fullName>
    </recommendedName>
</protein>
<proteinExistence type="predicted"/>
<keyword evidence="3" id="KW-1185">Reference proteome</keyword>
<dbReference type="AlphaFoldDB" id="A0A6B8RHX6"/>
<dbReference type="InterPro" id="IPR036278">
    <property type="entry name" value="Sialidase_sf"/>
</dbReference>
<dbReference type="EMBL" id="CP034235">
    <property type="protein sequence ID" value="QGQ95143.1"/>
    <property type="molecule type" value="Genomic_DNA"/>
</dbReference>
<dbReference type="Gene3D" id="2.120.10.10">
    <property type="match status" value="1"/>
</dbReference>
<dbReference type="Proteomes" id="UP000426246">
    <property type="component" value="Chromosome"/>
</dbReference>
<dbReference type="SUPFAM" id="SSF50370">
    <property type="entry name" value="Ricin B-like lectins"/>
    <property type="match status" value="1"/>
</dbReference>
<reference evidence="3" key="1">
    <citation type="submission" date="2018-11" db="EMBL/GenBank/DDBJ databases">
        <title>Complete genome sequence of Paenibacillus sp. ML311-T8.</title>
        <authorList>
            <person name="Nam Y.-D."/>
            <person name="Kang J."/>
            <person name="Chung W.-H."/>
            <person name="Park Y.S."/>
        </authorList>
    </citation>
    <scope>NUCLEOTIDE SEQUENCE [LARGE SCALE GENOMIC DNA]</scope>
    <source>
        <strain evidence="3">ML311-T8</strain>
    </source>
</reference>
<sequence length="502" mass="54922">MRGGKFMNKIVKNSSKKLLLFLLMFAMTISCLIVTPIASAYGPSTMYTGTNPAPGYGRAAQLHYSGANNGKMYAIFDHNVATTPTFKVFESTNNGSSWTQVGQVSDTQNGWGMRYQPHIYELPQAIGTMPAGTLLVAGNSIPGDYTATRIELYKSNDLGRTWTFVSHIAVGGDANPDSLHDPIWEPFLMVANNKLICYYSDERDPTYAQKLVHQTSTNGTTWGSVVNDVALSTQWYRPGMATIARMANGKYIMTYEMAPLSGWPIYYQISDNPEVWNPSNQGTYLGAGGGTPYVVTMPNGKIVVSMLEHDNLFVNSANGTGAWTEIASPIATSYSRGLLPLDNGRLFIMSSVGNDMKYADMDAGGTLAKFINRVTGKALDNTGSTTDGTAVAQWTNVASNNLVWEVQKLPEGYLKLRSVTGARNLDTLNHTVNGQTVGQMSNSSSYNQQWRMDFTSDYYLKLINRSNGLAVDTGGLNSNGALMQMWGLSSNFNQFWTMVPQN</sequence>
<dbReference type="CDD" id="cd15482">
    <property type="entry name" value="Sialidase_non-viral"/>
    <property type="match status" value="1"/>
</dbReference>
<evidence type="ECO:0000259" key="1">
    <source>
        <dbReference type="Pfam" id="PF14200"/>
    </source>
</evidence>
<feature type="domain" description="Ricin B lectin" evidence="1">
    <location>
        <begin position="447"/>
        <end position="501"/>
    </location>
</feature>
<dbReference type="CDD" id="cd00161">
    <property type="entry name" value="beta-trefoil_Ricin-like"/>
    <property type="match status" value="1"/>
</dbReference>
<dbReference type="SUPFAM" id="SSF50939">
    <property type="entry name" value="Sialidases"/>
    <property type="match status" value="1"/>
</dbReference>
<dbReference type="InterPro" id="IPR000772">
    <property type="entry name" value="Ricin_B_lectin"/>
</dbReference>
<dbReference type="Gene3D" id="2.80.10.50">
    <property type="match status" value="1"/>
</dbReference>